<dbReference type="InterPro" id="IPR011330">
    <property type="entry name" value="Glyco_hydro/deAcase_b/a-brl"/>
</dbReference>
<keyword evidence="2" id="KW-0732">Signal</keyword>
<dbReference type="AlphaFoldDB" id="A0ABD5V654"/>
<name>A0ABD5V654_9EURY</name>
<feature type="compositionally biased region" description="Polar residues" evidence="3">
    <location>
        <begin position="28"/>
        <end position="39"/>
    </location>
</feature>
<evidence type="ECO:0000256" key="1">
    <source>
        <dbReference type="ARBA" id="ARBA00004613"/>
    </source>
</evidence>
<dbReference type="EMBL" id="JBHSXQ010000005">
    <property type="protein sequence ID" value="MFC6906778.1"/>
    <property type="molecule type" value="Genomic_DNA"/>
</dbReference>
<feature type="domain" description="NodB homology" evidence="4">
    <location>
        <begin position="68"/>
        <end position="142"/>
    </location>
</feature>
<dbReference type="InterPro" id="IPR002509">
    <property type="entry name" value="NODB_dom"/>
</dbReference>
<comment type="caution">
    <text evidence="5">The sequence shown here is derived from an EMBL/GenBank/DDBJ whole genome shotgun (WGS) entry which is preliminary data.</text>
</comment>
<evidence type="ECO:0000256" key="3">
    <source>
        <dbReference type="SAM" id="MobiDB-lite"/>
    </source>
</evidence>
<comment type="subcellular location">
    <subcellularLocation>
        <location evidence="1">Secreted</location>
    </subcellularLocation>
</comment>
<organism evidence="5 6">
    <name type="scientific">Halalkalicoccus tibetensis</name>
    <dbReference type="NCBI Taxonomy" id="175632"/>
    <lineage>
        <taxon>Archaea</taxon>
        <taxon>Methanobacteriati</taxon>
        <taxon>Methanobacteriota</taxon>
        <taxon>Stenosarchaea group</taxon>
        <taxon>Halobacteria</taxon>
        <taxon>Halobacteriales</taxon>
        <taxon>Halococcaceae</taxon>
        <taxon>Halalkalicoccus</taxon>
    </lineage>
</organism>
<evidence type="ECO:0000256" key="2">
    <source>
        <dbReference type="ARBA" id="ARBA00022729"/>
    </source>
</evidence>
<dbReference type="GO" id="GO:0005576">
    <property type="term" value="C:extracellular region"/>
    <property type="evidence" value="ECO:0007669"/>
    <property type="project" value="UniProtKB-SubCell"/>
</dbReference>
<evidence type="ECO:0000259" key="4">
    <source>
        <dbReference type="Pfam" id="PF01522"/>
    </source>
</evidence>
<dbReference type="Gene3D" id="3.20.20.370">
    <property type="entry name" value="Glycoside hydrolase/deacetylase"/>
    <property type="match status" value="1"/>
</dbReference>
<proteinExistence type="predicted"/>
<protein>
    <submittedName>
        <fullName evidence="5">Polysaccharide deacetylase family protein</fullName>
    </submittedName>
</protein>
<gene>
    <name evidence="5" type="ORF">ACFQGH_16420</name>
</gene>
<keyword evidence="6" id="KW-1185">Reference proteome</keyword>
<dbReference type="SUPFAM" id="SSF88713">
    <property type="entry name" value="Glycoside hydrolase/deacetylase"/>
    <property type="match status" value="1"/>
</dbReference>
<dbReference type="RefSeq" id="WP_340605356.1">
    <property type="nucleotide sequence ID" value="NZ_JBBMXV010000005.1"/>
</dbReference>
<dbReference type="InterPro" id="IPR051398">
    <property type="entry name" value="Polysacch_Deacetylase"/>
</dbReference>
<accession>A0ABD5V654</accession>
<feature type="region of interest" description="Disordered" evidence="3">
    <location>
        <begin position="28"/>
        <end position="68"/>
    </location>
</feature>
<dbReference type="CDD" id="cd10970">
    <property type="entry name" value="CE4_DAC_u1_6s"/>
    <property type="match status" value="1"/>
</dbReference>
<dbReference type="PANTHER" id="PTHR34216:SF3">
    <property type="entry name" value="POLY-BETA-1,6-N-ACETYL-D-GLUCOSAMINE N-DEACETYLASE"/>
    <property type="match status" value="1"/>
</dbReference>
<reference evidence="5 6" key="1">
    <citation type="journal article" date="2019" name="Int. J. Syst. Evol. Microbiol.">
        <title>The Global Catalogue of Microorganisms (GCM) 10K type strain sequencing project: providing services to taxonomists for standard genome sequencing and annotation.</title>
        <authorList>
            <consortium name="The Broad Institute Genomics Platform"/>
            <consortium name="The Broad Institute Genome Sequencing Center for Infectious Disease"/>
            <person name="Wu L."/>
            <person name="Ma J."/>
        </authorList>
    </citation>
    <scope>NUCLEOTIDE SEQUENCE [LARGE SCALE GENOMIC DNA]</scope>
    <source>
        <strain evidence="5 6">CGMCC 1.3240</strain>
    </source>
</reference>
<dbReference type="PROSITE" id="PS51257">
    <property type="entry name" value="PROKAR_LIPOPROTEIN"/>
    <property type="match status" value="1"/>
</dbReference>
<evidence type="ECO:0000313" key="6">
    <source>
        <dbReference type="Proteomes" id="UP001596312"/>
    </source>
</evidence>
<dbReference type="PANTHER" id="PTHR34216">
    <property type="match status" value="1"/>
</dbReference>
<dbReference type="Proteomes" id="UP001596312">
    <property type="component" value="Unassembled WGS sequence"/>
</dbReference>
<sequence>MGRSSHSRRGFLHIGAIGIGGIAGCIGNTNSDTDQSQDYNDTDGGTSSEGSESEDESKATGPQEIPDNGAIVFVYDDGPIEDYTQALPAHQAFDAPATTGIVTEWIGREDFQGNDWMDISHLEELVDAGWEICSHTVDHTAVGTFEVVEDVTAADTRVYPDEIRHGYWEPRRLEITDGSQAVTRTVRGWDEDHKGRYIDLDEPLGKSFAAGETVTRYPEEEMWKAIVESKQKLENLGFQIDTFLAPYDNFDEYSLEFAKKHYEGVANANHGSRINEPDEFDPFQTKRDYFIEFTTPEAVKEDLDIIADKGALGVIGAHTFKDEVTEERIYETLEWIEDREIDVVTLREACQYQ</sequence>
<evidence type="ECO:0000313" key="5">
    <source>
        <dbReference type="EMBL" id="MFC6906778.1"/>
    </source>
</evidence>
<dbReference type="Pfam" id="PF01522">
    <property type="entry name" value="Polysacc_deac_1"/>
    <property type="match status" value="1"/>
</dbReference>